<proteinExistence type="predicted"/>
<sequence>GGEDSRWESGFQVEIPEFHGSVESGNFVDWWATVKSILAFKAVPEDRRVRLLRLVFSTRSVDDYTHEFYQLLTRVEVRETKSQLISCYISGLRVTIQDMLNLVLPETVFYAYQRARLVEQQLARKMGSPFPSSTRVEPATGGPQQSSRFTPSAAVSTGHTTAPGHFPLTGTGNQQQSGMGGLPPAATGQHPGGGLRCFGCGELCHRQSACPRGSTSRGLFLEDGGEQEVHTDYDGPPVFDVEPGLSEEHHSGDVDSTLVVRRVCLTPHSPVDEPVERHQIFESTCTIGDKVCRFIIDLGSSKNVISHDSLTILGLLSDPHPHPYKLAWIHHDRAITID</sequence>
<dbReference type="EMBL" id="CACSLK010028053">
    <property type="protein sequence ID" value="CAA0834964.1"/>
    <property type="molecule type" value="Genomic_DNA"/>
</dbReference>
<feature type="compositionally biased region" description="Polar residues" evidence="1">
    <location>
        <begin position="142"/>
        <end position="160"/>
    </location>
</feature>
<dbReference type="AlphaFoldDB" id="A0A9N7NRR7"/>
<name>A0A9N7NRR7_STRHE</name>
<feature type="region of interest" description="Disordered" evidence="1">
    <location>
        <begin position="127"/>
        <end position="187"/>
    </location>
</feature>
<organism evidence="2 3">
    <name type="scientific">Striga hermonthica</name>
    <name type="common">Purple witchweed</name>
    <name type="synonym">Buchnera hermonthica</name>
    <dbReference type="NCBI Taxonomy" id="68872"/>
    <lineage>
        <taxon>Eukaryota</taxon>
        <taxon>Viridiplantae</taxon>
        <taxon>Streptophyta</taxon>
        <taxon>Embryophyta</taxon>
        <taxon>Tracheophyta</taxon>
        <taxon>Spermatophyta</taxon>
        <taxon>Magnoliopsida</taxon>
        <taxon>eudicotyledons</taxon>
        <taxon>Gunneridae</taxon>
        <taxon>Pentapetalae</taxon>
        <taxon>asterids</taxon>
        <taxon>lamiids</taxon>
        <taxon>Lamiales</taxon>
        <taxon>Orobanchaceae</taxon>
        <taxon>Buchnereae</taxon>
        <taxon>Striga</taxon>
    </lineage>
</organism>
<evidence type="ECO:0000313" key="2">
    <source>
        <dbReference type="EMBL" id="CAA0834964.1"/>
    </source>
</evidence>
<feature type="non-terminal residue" evidence="2">
    <location>
        <position position="1"/>
    </location>
</feature>
<evidence type="ECO:0000256" key="1">
    <source>
        <dbReference type="SAM" id="MobiDB-lite"/>
    </source>
</evidence>
<comment type="caution">
    <text evidence="2">The sequence shown here is derived from an EMBL/GenBank/DDBJ whole genome shotgun (WGS) entry which is preliminary data.</text>
</comment>
<reference evidence="2" key="1">
    <citation type="submission" date="2019-12" db="EMBL/GenBank/DDBJ databases">
        <authorList>
            <person name="Scholes J."/>
        </authorList>
    </citation>
    <scope>NUCLEOTIDE SEQUENCE</scope>
</reference>
<dbReference type="CDD" id="cd00303">
    <property type="entry name" value="retropepsin_like"/>
    <property type="match status" value="1"/>
</dbReference>
<feature type="non-terminal residue" evidence="2">
    <location>
        <position position="338"/>
    </location>
</feature>
<accession>A0A9N7NRR7</accession>
<dbReference type="Proteomes" id="UP001153555">
    <property type="component" value="Unassembled WGS sequence"/>
</dbReference>
<dbReference type="PANTHER" id="PTHR35046">
    <property type="entry name" value="ZINC KNUCKLE (CCHC-TYPE) FAMILY PROTEIN"/>
    <property type="match status" value="1"/>
</dbReference>
<evidence type="ECO:0000313" key="3">
    <source>
        <dbReference type="Proteomes" id="UP001153555"/>
    </source>
</evidence>
<protein>
    <submittedName>
        <fullName evidence="2">F-box associated ubiquitination effector family protein</fullName>
    </submittedName>
</protein>
<keyword evidence="3" id="KW-1185">Reference proteome</keyword>
<dbReference type="OrthoDB" id="1934635at2759"/>
<dbReference type="PANTHER" id="PTHR35046:SF18">
    <property type="entry name" value="RNA-DIRECTED DNA POLYMERASE"/>
    <property type="match status" value="1"/>
</dbReference>
<gene>
    <name evidence="2" type="ORF">SHERM_02769</name>
</gene>